<evidence type="ECO:0000313" key="3">
    <source>
        <dbReference type="Proteomes" id="UP001214638"/>
    </source>
</evidence>
<organism evidence="2 3">
    <name type="scientific">Babesia duncani</name>
    <dbReference type="NCBI Taxonomy" id="323732"/>
    <lineage>
        <taxon>Eukaryota</taxon>
        <taxon>Sar</taxon>
        <taxon>Alveolata</taxon>
        <taxon>Apicomplexa</taxon>
        <taxon>Aconoidasida</taxon>
        <taxon>Piroplasmida</taxon>
        <taxon>Babesiidae</taxon>
        <taxon>Babesia</taxon>
    </lineage>
</organism>
<gene>
    <name evidence="2" type="ORF">BdWA1_002271</name>
</gene>
<dbReference type="RefSeq" id="XP_067802521.1">
    <property type="nucleotide sequence ID" value="XM_067947299.1"/>
</dbReference>
<dbReference type="AlphaFoldDB" id="A0AAD9PIY3"/>
<dbReference type="KEGG" id="bdw:94336569"/>
<evidence type="ECO:0000256" key="1">
    <source>
        <dbReference type="SAM" id="SignalP"/>
    </source>
</evidence>
<keyword evidence="1" id="KW-0732">Signal</keyword>
<name>A0AAD9PIY3_9APIC</name>
<comment type="caution">
    <text evidence="2">The sequence shown here is derived from an EMBL/GenBank/DDBJ whole genome shotgun (WGS) entry which is preliminary data.</text>
</comment>
<feature type="signal peptide" evidence="1">
    <location>
        <begin position="1"/>
        <end position="22"/>
    </location>
</feature>
<accession>A0AAD9PIY3</accession>
<feature type="chain" id="PRO_5041897789" evidence="1">
    <location>
        <begin position="23"/>
        <end position="505"/>
    </location>
</feature>
<reference evidence="2" key="1">
    <citation type="journal article" date="2023" name="Nat. Microbiol.">
        <title>Babesia duncani multi-omics identifies virulence factors and drug targets.</title>
        <authorList>
            <person name="Singh P."/>
            <person name="Lonardi S."/>
            <person name="Liang Q."/>
            <person name="Vydyam P."/>
            <person name="Khabirova E."/>
            <person name="Fang T."/>
            <person name="Gihaz S."/>
            <person name="Thekkiniath J."/>
            <person name="Munshi M."/>
            <person name="Abel S."/>
            <person name="Ciampossin L."/>
            <person name="Batugedara G."/>
            <person name="Gupta M."/>
            <person name="Lu X.M."/>
            <person name="Lenz T."/>
            <person name="Chakravarty S."/>
            <person name="Cornillot E."/>
            <person name="Hu Y."/>
            <person name="Ma W."/>
            <person name="Gonzalez L.M."/>
            <person name="Sanchez S."/>
            <person name="Estrada K."/>
            <person name="Sanchez-Flores A."/>
            <person name="Montero E."/>
            <person name="Harb O.S."/>
            <person name="Le Roch K.G."/>
            <person name="Mamoun C.B."/>
        </authorList>
    </citation>
    <scope>NUCLEOTIDE SEQUENCE</scope>
    <source>
        <strain evidence="2">WA1</strain>
    </source>
</reference>
<keyword evidence="3" id="KW-1185">Reference proteome</keyword>
<protein>
    <submittedName>
        <fullName evidence="2">Uncharacterized protein</fullName>
    </submittedName>
</protein>
<sequence>MNFKWFITFSVLVFNGFQSAIAFPLGNADKSFEFFDQLSRARKGLEESDAKKLIGHVFMWIYDICYFDWTTKDEVIRLLNKEVLRRNNSGITELIAKYEKGYTFYIDHIGGPLREIEEKIVNDKWDRFFLSGERREKGLNIFREANKETLINMADELPAYMYKFESEEAMVAFSKFLSRFLKELIKDIDHIQFTLKHNVSQEKIIKENPYLLKSLRNVLIHYLRNLRHQRNVLRDYDEKVIKYLKQPPNGMGGFYDFDLYNQEAILNIFDLDSTVPHCNGVIVQLRQILKSVRKDRWDNHIMIDLIKMNIIDGTWEKFCLQGQNRKNEMRSFHKATGTSVINVLEDVNDCIRNLNSSTQLQYFKFPLEHAIFYIGNVTKEMKTSIDGFENLELMKSFPSLLQPAKALFEDYIKKLDNWKATYEIELSLIVKRIKEQENALRAGKLQMISNSSRRMCPCHNTHICVLLCSRFGFDLRTKTLLVVRFFNEWGWIMYAVGYQSYFYGN</sequence>
<proteinExistence type="predicted"/>
<dbReference type="Proteomes" id="UP001214638">
    <property type="component" value="Unassembled WGS sequence"/>
</dbReference>
<evidence type="ECO:0000313" key="2">
    <source>
        <dbReference type="EMBL" id="KAK2195678.1"/>
    </source>
</evidence>
<dbReference type="GeneID" id="94336569"/>
<dbReference type="EMBL" id="JALLKP010000003">
    <property type="protein sequence ID" value="KAK2195678.1"/>
    <property type="molecule type" value="Genomic_DNA"/>
</dbReference>